<dbReference type="HAMAP" id="MF_00336">
    <property type="entry name" value="BioD"/>
    <property type="match status" value="1"/>
</dbReference>
<comment type="caution">
    <text evidence="9">Lacks conserved residue(s) required for the propagation of feature annotation.</text>
</comment>
<gene>
    <name evidence="9 10" type="primary">bioD</name>
    <name evidence="10" type="ORF">HKX40_02815</name>
</gene>
<feature type="binding site" evidence="9">
    <location>
        <position position="240"/>
    </location>
    <ligand>
        <name>ATP</name>
        <dbReference type="ChEBI" id="CHEBI:30616"/>
    </ligand>
</feature>
<feature type="binding site" evidence="9">
    <location>
        <begin position="130"/>
        <end position="133"/>
    </location>
    <ligand>
        <name>ATP</name>
        <dbReference type="ChEBI" id="CHEBI:30616"/>
    </ligand>
</feature>
<dbReference type="PIRSF" id="PIRSF006755">
    <property type="entry name" value="DTB_synth"/>
    <property type="match status" value="1"/>
</dbReference>
<comment type="catalytic activity">
    <reaction evidence="9">
        <text>(7R,8S)-7,8-diammoniononanoate + CO2 + ATP = (4R,5S)-dethiobiotin + ADP + phosphate + 3 H(+)</text>
        <dbReference type="Rhea" id="RHEA:15805"/>
        <dbReference type="ChEBI" id="CHEBI:15378"/>
        <dbReference type="ChEBI" id="CHEBI:16526"/>
        <dbReference type="ChEBI" id="CHEBI:30616"/>
        <dbReference type="ChEBI" id="CHEBI:43474"/>
        <dbReference type="ChEBI" id="CHEBI:149469"/>
        <dbReference type="ChEBI" id="CHEBI:149473"/>
        <dbReference type="ChEBI" id="CHEBI:456216"/>
        <dbReference type="EC" id="6.3.3.3"/>
    </reaction>
</comment>
<dbReference type="UniPathway" id="UPA00078">
    <property type="reaction ID" value="UER00161"/>
</dbReference>
<keyword evidence="7 9" id="KW-0460">Magnesium</keyword>
<dbReference type="EMBL" id="JABGBO010000002">
    <property type="protein sequence ID" value="NOL49075.1"/>
    <property type="molecule type" value="Genomic_DNA"/>
</dbReference>
<feature type="binding site" evidence="9">
    <location>
        <position position="32"/>
    </location>
    <ligand>
        <name>Mg(2+)</name>
        <dbReference type="ChEBI" id="CHEBI:18420"/>
    </ligand>
</feature>
<dbReference type="SUPFAM" id="SSF52540">
    <property type="entry name" value="P-loop containing nucleoside triphosphate hydrolases"/>
    <property type="match status" value="1"/>
</dbReference>
<protein>
    <recommendedName>
        <fullName evidence="9">ATP-dependent dethiobiotin synthetase BioD</fullName>
        <ecNumber evidence="9">6.3.3.3</ecNumber>
    </recommendedName>
    <alternativeName>
        <fullName evidence="9">DTB synthetase</fullName>
        <shortName evidence="9">DTBS</shortName>
    </alternativeName>
    <alternativeName>
        <fullName evidence="9">Dethiobiotin synthase</fullName>
    </alternativeName>
</protein>
<keyword evidence="6 9" id="KW-0067">ATP-binding</keyword>
<evidence type="ECO:0000313" key="10">
    <source>
        <dbReference type="EMBL" id="NOL49075.1"/>
    </source>
</evidence>
<feature type="binding site" evidence="9">
    <location>
        <position position="65"/>
    </location>
    <ligand>
        <name>ATP</name>
        <dbReference type="ChEBI" id="CHEBI:30616"/>
    </ligand>
</feature>
<feature type="binding site" evidence="9">
    <location>
        <position position="57"/>
    </location>
    <ligand>
        <name>substrate</name>
    </ligand>
</feature>
<dbReference type="Pfam" id="PF13500">
    <property type="entry name" value="AAA_26"/>
    <property type="match status" value="1"/>
</dbReference>
<organism evidence="10 11">
    <name type="scientific">Pelistega europaea</name>
    <dbReference type="NCBI Taxonomy" id="106147"/>
    <lineage>
        <taxon>Bacteria</taxon>
        <taxon>Pseudomonadati</taxon>
        <taxon>Pseudomonadota</taxon>
        <taxon>Betaproteobacteria</taxon>
        <taxon>Burkholderiales</taxon>
        <taxon>Alcaligenaceae</taxon>
        <taxon>Pelistega</taxon>
    </lineage>
</organism>
<comment type="similarity">
    <text evidence="9">Belongs to the dethiobiotin synthetase family.</text>
</comment>
<dbReference type="GO" id="GO:0004141">
    <property type="term" value="F:dethiobiotin synthase activity"/>
    <property type="evidence" value="ECO:0007669"/>
    <property type="project" value="UniProtKB-UniRule"/>
</dbReference>
<feature type="binding site" evidence="9">
    <location>
        <position position="65"/>
    </location>
    <ligand>
        <name>Mg(2+)</name>
        <dbReference type="ChEBI" id="CHEBI:18420"/>
    </ligand>
</feature>
<dbReference type="RefSeq" id="WP_171588034.1">
    <property type="nucleotide sequence ID" value="NZ_JABGBO010000002.1"/>
</dbReference>
<dbReference type="InterPro" id="IPR004472">
    <property type="entry name" value="DTB_synth_BioD"/>
</dbReference>
<reference evidence="10 11" key="1">
    <citation type="submission" date="2020-05" db="EMBL/GenBank/DDBJ databases">
        <authorList>
            <person name="Niu N."/>
        </authorList>
    </citation>
    <scope>NUCLEOTIDE SEQUENCE [LARGE SCALE GENOMIC DNA]</scope>
    <source>
        <strain evidence="10 11">LMG10982</strain>
    </source>
</reference>
<evidence type="ECO:0000256" key="6">
    <source>
        <dbReference type="ARBA" id="ARBA00022840"/>
    </source>
</evidence>
<comment type="cofactor">
    <cofactor evidence="9">
        <name>Mg(2+)</name>
        <dbReference type="ChEBI" id="CHEBI:18420"/>
    </cofactor>
</comment>
<dbReference type="EC" id="6.3.3.3" evidence="9"/>
<evidence type="ECO:0000256" key="1">
    <source>
        <dbReference type="ARBA" id="ARBA00022490"/>
    </source>
</evidence>
<evidence type="ECO:0000256" key="4">
    <source>
        <dbReference type="ARBA" id="ARBA00022741"/>
    </source>
</evidence>
<dbReference type="GO" id="GO:0005829">
    <property type="term" value="C:cytosol"/>
    <property type="evidence" value="ECO:0007669"/>
    <property type="project" value="TreeGrafter"/>
</dbReference>
<sequence length="245" mass="27604">MNYSVSPVSANTNRQVPSIIFISGIDTNVGKTCATGWYASKLMQQGYKVITQKLVQTGCKGIPEDIIKHREIQGIELTPEDNQGLTCPYIFDYPCSPLLAAKLANKKIEEQVFDQSTQTLSLRYDVVLIEGTGGLYVPYQEDRTTIDYIATRHYPTILVTSSRLGSINHTLLSLYACQQRNIPVLTVIYNLHPEEDLAISQDTQFFLQNYLQKHFPSTTFEVMEKLAGYSANLLLKETPQKVGIW</sequence>
<evidence type="ECO:0000256" key="8">
    <source>
        <dbReference type="ARBA" id="ARBA00047386"/>
    </source>
</evidence>
<dbReference type="PANTHER" id="PTHR43210">
    <property type="entry name" value="DETHIOBIOTIN SYNTHETASE"/>
    <property type="match status" value="1"/>
</dbReference>
<comment type="function">
    <text evidence="9">Catalyzes a mechanistically unusual reaction, the ATP-dependent insertion of CO2 between the N7 and N8 nitrogen atoms of 7,8-diaminopelargonic acid (DAPA, also called 7,8-diammoniononanoate) to form a ureido ring.</text>
</comment>
<feature type="active site" evidence="9">
    <location>
        <position position="53"/>
    </location>
</feature>
<evidence type="ECO:0000256" key="3">
    <source>
        <dbReference type="ARBA" id="ARBA00022723"/>
    </source>
</evidence>
<dbReference type="Proteomes" id="UP000541421">
    <property type="component" value="Unassembled WGS sequence"/>
</dbReference>
<feature type="binding site" evidence="9">
    <location>
        <position position="130"/>
    </location>
    <ligand>
        <name>Mg(2+)</name>
        <dbReference type="ChEBI" id="CHEBI:18420"/>
    </ligand>
</feature>
<comment type="subcellular location">
    <subcellularLocation>
        <location evidence="9">Cytoplasm</location>
    </subcellularLocation>
</comment>
<evidence type="ECO:0000256" key="2">
    <source>
        <dbReference type="ARBA" id="ARBA00022598"/>
    </source>
</evidence>
<accession>A0A7Y4L8S3</accession>
<keyword evidence="11" id="KW-1185">Reference proteome</keyword>
<comment type="catalytic activity">
    <reaction evidence="8">
        <text>(7R,8S)-8-amino-7-(carboxyamino)nonanoate + ATP = (4R,5S)-dethiobiotin + ADP + phosphate + H(+)</text>
        <dbReference type="Rhea" id="RHEA:63684"/>
        <dbReference type="ChEBI" id="CHEBI:15378"/>
        <dbReference type="ChEBI" id="CHEBI:30616"/>
        <dbReference type="ChEBI" id="CHEBI:43474"/>
        <dbReference type="ChEBI" id="CHEBI:149470"/>
        <dbReference type="ChEBI" id="CHEBI:149473"/>
        <dbReference type="ChEBI" id="CHEBI:456216"/>
    </reaction>
</comment>
<dbReference type="PANTHER" id="PTHR43210:SF2">
    <property type="entry name" value="ATP-DEPENDENT DETHIOBIOTIN SYNTHETASE BIOD 2"/>
    <property type="match status" value="1"/>
</dbReference>
<keyword evidence="3 9" id="KW-0479">Metal-binding</keyword>
<dbReference type="GO" id="GO:0005524">
    <property type="term" value="F:ATP binding"/>
    <property type="evidence" value="ECO:0007669"/>
    <property type="project" value="UniProtKB-UniRule"/>
</dbReference>
<evidence type="ECO:0000256" key="9">
    <source>
        <dbReference type="HAMAP-Rule" id="MF_00336"/>
    </source>
</evidence>
<evidence type="ECO:0000256" key="7">
    <source>
        <dbReference type="ARBA" id="ARBA00022842"/>
    </source>
</evidence>
<dbReference type="CDD" id="cd03109">
    <property type="entry name" value="DTBS"/>
    <property type="match status" value="1"/>
</dbReference>
<name>A0A7Y4L8S3_9BURK</name>
<comment type="pathway">
    <text evidence="9">Cofactor biosynthesis; biotin biosynthesis; biotin from 7,8-diaminononanoate: step 1/2.</text>
</comment>
<comment type="caution">
    <text evidence="10">The sequence shown here is derived from an EMBL/GenBank/DDBJ whole genome shotgun (WGS) entry which is preliminary data.</text>
</comment>
<keyword evidence="2 9" id="KW-0436">Ligase</keyword>
<dbReference type="NCBIfam" id="TIGR00347">
    <property type="entry name" value="bioD"/>
    <property type="match status" value="1"/>
</dbReference>
<dbReference type="AlphaFoldDB" id="A0A7Y4L8S3"/>
<dbReference type="InterPro" id="IPR027417">
    <property type="entry name" value="P-loop_NTPase"/>
</dbReference>
<evidence type="ECO:0000313" key="11">
    <source>
        <dbReference type="Proteomes" id="UP000541421"/>
    </source>
</evidence>
<keyword evidence="4 9" id="KW-0547">Nucleotide-binding</keyword>
<evidence type="ECO:0000256" key="5">
    <source>
        <dbReference type="ARBA" id="ARBA00022756"/>
    </source>
</evidence>
<dbReference type="GO" id="GO:0000287">
    <property type="term" value="F:magnesium ion binding"/>
    <property type="evidence" value="ECO:0007669"/>
    <property type="project" value="UniProtKB-UniRule"/>
</dbReference>
<proteinExistence type="inferred from homology"/>
<keyword evidence="5 9" id="KW-0093">Biotin biosynthesis</keyword>
<comment type="subunit">
    <text evidence="9">Homodimer.</text>
</comment>
<keyword evidence="1 9" id="KW-0963">Cytoplasm</keyword>
<dbReference type="GO" id="GO:0009102">
    <property type="term" value="P:biotin biosynthetic process"/>
    <property type="evidence" value="ECO:0007669"/>
    <property type="project" value="UniProtKB-UniRule"/>
</dbReference>
<dbReference type="Gene3D" id="3.40.50.300">
    <property type="entry name" value="P-loop containing nucleotide triphosphate hydrolases"/>
    <property type="match status" value="1"/>
</dbReference>